<dbReference type="EnsemblPlants" id="Pp3c9_19150V3.1">
    <property type="protein sequence ID" value="PAC:32913596.CDS.1"/>
    <property type="gene ID" value="Pp3c9_19150"/>
</dbReference>
<dbReference type="Gramene" id="Pp3c9_19150V3.3">
    <property type="protein sequence ID" value="PAC:32913597.CDS.1"/>
    <property type="gene ID" value="Pp3c9_19150"/>
</dbReference>
<name>A0A2K1K3S6_PHYPA</name>
<reference evidence="2 4" key="1">
    <citation type="journal article" date="2008" name="Science">
        <title>The Physcomitrella genome reveals evolutionary insights into the conquest of land by plants.</title>
        <authorList>
            <person name="Rensing S."/>
            <person name="Lang D."/>
            <person name="Zimmer A."/>
            <person name="Terry A."/>
            <person name="Salamov A."/>
            <person name="Shapiro H."/>
            <person name="Nishiyama T."/>
            <person name="Perroud P.-F."/>
            <person name="Lindquist E."/>
            <person name="Kamisugi Y."/>
            <person name="Tanahashi T."/>
            <person name="Sakakibara K."/>
            <person name="Fujita T."/>
            <person name="Oishi K."/>
            <person name="Shin-I T."/>
            <person name="Kuroki Y."/>
            <person name="Toyoda A."/>
            <person name="Suzuki Y."/>
            <person name="Hashimoto A."/>
            <person name="Yamaguchi K."/>
            <person name="Sugano A."/>
            <person name="Kohara Y."/>
            <person name="Fujiyama A."/>
            <person name="Anterola A."/>
            <person name="Aoki S."/>
            <person name="Ashton N."/>
            <person name="Barbazuk W.B."/>
            <person name="Barker E."/>
            <person name="Bennetzen J."/>
            <person name="Bezanilla M."/>
            <person name="Blankenship R."/>
            <person name="Cho S.H."/>
            <person name="Dutcher S."/>
            <person name="Estelle M."/>
            <person name="Fawcett J.A."/>
            <person name="Gundlach H."/>
            <person name="Hanada K."/>
            <person name="Heyl A."/>
            <person name="Hicks K.A."/>
            <person name="Hugh J."/>
            <person name="Lohr M."/>
            <person name="Mayer K."/>
            <person name="Melkozernov A."/>
            <person name="Murata T."/>
            <person name="Nelson D."/>
            <person name="Pils B."/>
            <person name="Prigge M."/>
            <person name="Reiss B."/>
            <person name="Renner T."/>
            <person name="Rombauts S."/>
            <person name="Rushton P."/>
            <person name="Sanderfoot A."/>
            <person name="Schween G."/>
            <person name="Shiu S.-H."/>
            <person name="Stueber K."/>
            <person name="Theodoulou F.L."/>
            <person name="Tu H."/>
            <person name="Van de Peer Y."/>
            <person name="Verrier P.J."/>
            <person name="Waters E."/>
            <person name="Wood A."/>
            <person name="Yang L."/>
            <person name="Cove D."/>
            <person name="Cuming A."/>
            <person name="Hasebe M."/>
            <person name="Lucas S."/>
            <person name="Mishler D.B."/>
            <person name="Reski R."/>
            <person name="Grigoriev I."/>
            <person name="Quatrano R.S."/>
            <person name="Boore J.L."/>
        </authorList>
    </citation>
    <scope>NUCLEOTIDE SEQUENCE [LARGE SCALE GENOMIC DNA]</scope>
    <source>
        <strain evidence="3 4">cv. Gransden 2004</strain>
    </source>
</reference>
<feature type="region of interest" description="Disordered" evidence="1">
    <location>
        <begin position="1"/>
        <end position="37"/>
    </location>
</feature>
<sequence>MSTAASNNSERGANSRDTRLSDRLPATRDRSGCLPMSSSTEYTMVNLNFLSSTPQFRRF</sequence>
<dbReference type="AlphaFoldDB" id="A0A2K1K3S6"/>
<keyword evidence="4" id="KW-1185">Reference proteome</keyword>
<protein>
    <submittedName>
        <fullName evidence="2 3">Uncharacterized protein</fullName>
    </submittedName>
</protein>
<evidence type="ECO:0000256" key="1">
    <source>
        <dbReference type="SAM" id="MobiDB-lite"/>
    </source>
</evidence>
<dbReference type="EnsemblPlants" id="Pp3c9_19150V3.3">
    <property type="protein sequence ID" value="PAC:32913597.CDS.1"/>
    <property type="gene ID" value="Pp3c9_19150"/>
</dbReference>
<reference evidence="3" key="3">
    <citation type="submission" date="2020-12" db="UniProtKB">
        <authorList>
            <consortium name="EnsemblPlants"/>
        </authorList>
    </citation>
    <scope>IDENTIFICATION</scope>
</reference>
<reference evidence="2 4" key="2">
    <citation type="journal article" date="2018" name="Plant J.">
        <title>The Physcomitrella patens chromosome-scale assembly reveals moss genome structure and evolution.</title>
        <authorList>
            <person name="Lang D."/>
            <person name="Ullrich K.K."/>
            <person name="Murat F."/>
            <person name="Fuchs J."/>
            <person name="Jenkins J."/>
            <person name="Haas F.B."/>
            <person name="Piednoel M."/>
            <person name="Gundlach H."/>
            <person name="Van Bel M."/>
            <person name="Meyberg R."/>
            <person name="Vives C."/>
            <person name="Morata J."/>
            <person name="Symeonidi A."/>
            <person name="Hiss M."/>
            <person name="Muchero W."/>
            <person name="Kamisugi Y."/>
            <person name="Saleh O."/>
            <person name="Blanc G."/>
            <person name="Decker E.L."/>
            <person name="van Gessel N."/>
            <person name="Grimwood J."/>
            <person name="Hayes R.D."/>
            <person name="Graham S.W."/>
            <person name="Gunter L.E."/>
            <person name="McDaniel S.F."/>
            <person name="Hoernstein S.N.W."/>
            <person name="Larsson A."/>
            <person name="Li F.W."/>
            <person name="Perroud P.F."/>
            <person name="Phillips J."/>
            <person name="Ranjan P."/>
            <person name="Rokshar D.S."/>
            <person name="Rothfels C.J."/>
            <person name="Schneider L."/>
            <person name="Shu S."/>
            <person name="Stevenson D.W."/>
            <person name="Thummler F."/>
            <person name="Tillich M."/>
            <person name="Villarreal Aguilar J.C."/>
            <person name="Widiez T."/>
            <person name="Wong G.K."/>
            <person name="Wymore A."/>
            <person name="Zhang Y."/>
            <person name="Zimmer A.D."/>
            <person name="Quatrano R.S."/>
            <person name="Mayer K.F.X."/>
            <person name="Goodstein D."/>
            <person name="Casacuberta J.M."/>
            <person name="Vandepoele K."/>
            <person name="Reski R."/>
            <person name="Cuming A.C."/>
            <person name="Tuskan G.A."/>
            <person name="Maumus F."/>
            <person name="Salse J."/>
            <person name="Schmutz J."/>
            <person name="Rensing S.A."/>
        </authorList>
    </citation>
    <scope>NUCLEOTIDE SEQUENCE [LARGE SCALE GENOMIC DNA]</scope>
    <source>
        <strain evidence="3 4">cv. Gransden 2004</strain>
    </source>
</reference>
<feature type="compositionally biased region" description="Polar residues" evidence="1">
    <location>
        <begin position="1"/>
        <end position="12"/>
    </location>
</feature>
<proteinExistence type="predicted"/>
<dbReference type="Gramene" id="Pp3c9_19150V3.1">
    <property type="protein sequence ID" value="PAC:32913596.CDS.1"/>
    <property type="gene ID" value="Pp3c9_19150"/>
</dbReference>
<evidence type="ECO:0000313" key="3">
    <source>
        <dbReference type="EnsemblPlants" id="PAC:32913596.CDS.1"/>
    </source>
</evidence>
<evidence type="ECO:0000313" key="4">
    <source>
        <dbReference type="Proteomes" id="UP000006727"/>
    </source>
</evidence>
<dbReference type="EMBL" id="ABEU02000009">
    <property type="protein sequence ID" value="PNR48433.1"/>
    <property type="molecule type" value="Genomic_DNA"/>
</dbReference>
<organism evidence="2">
    <name type="scientific">Physcomitrium patens</name>
    <name type="common">Spreading-leaved earth moss</name>
    <name type="synonym">Physcomitrella patens</name>
    <dbReference type="NCBI Taxonomy" id="3218"/>
    <lineage>
        <taxon>Eukaryota</taxon>
        <taxon>Viridiplantae</taxon>
        <taxon>Streptophyta</taxon>
        <taxon>Embryophyta</taxon>
        <taxon>Bryophyta</taxon>
        <taxon>Bryophytina</taxon>
        <taxon>Bryopsida</taxon>
        <taxon>Funariidae</taxon>
        <taxon>Funariales</taxon>
        <taxon>Funariaceae</taxon>
        <taxon>Physcomitrium</taxon>
    </lineage>
</organism>
<feature type="compositionally biased region" description="Basic and acidic residues" evidence="1">
    <location>
        <begin position="13"/>
        <end position="31"/>
    </location>
</feature>
<accession>A0A2K1K3S6</accession>
<evidence type="ECO:0000313" key="2">
    <source>
        <dbReference type="EMBL" id="PNR48433.1"/>
    </source>
</evidence>
<dbReference type="Proteomes" id="UP000006727">
    <property type="component" value="Chromosome 9"/>
</dbReference>
<gene>
    <name evidence="2" type="ORF">PHYPA_012909</name>
</gene>